<dbReference type="GO" id="GO:0044550">
    <property type="term" value="P:secondary metabolite biosynthetic process"/>
    <property type="evidence" value="ECO:0007669"/>
    <property type="project" value="TreeGrafter"/>
</dbReference>
<dbReference type="Pfam" id="PF01494">
    <property type="entry name" value="FAD_binding_3"/>
    <property type="match status" value="1"/>
</dbReference>
<dbReference type="PRINTS" id="PR00420">
    <property type="entry name" value="RNGMNOXGNASE"/>
</dbReference>
<evidence type="ECO:0000256" key="3">
    <source>
        <dbReference type="ARBA" id="ARBA00023002"/>
    </source>
</evidence>
<dbReference type="GO" id="GO:0016491">
    <property type="term" value="F:oxidoreductase activity"/>
    <property type="evidence" value="ECO:0007669"/>
    <property type="project" value="UniProtKB-KW"/>
</dbReference>
<evidence type="ECO:0000313" key="7">
    <source>
        <dbReference type="Proteomes" id="UP000799324"/>
    </source>
</evidence>
<gene>
    <name evidence="6" type="ORF">K491DRAFT_591098</name>
</gene>
<dbReference type="AlphaFoldDB" id="A0A6A6TK52"/>
<dbReference type="InterPro" id="IPR036188">
    <property type="entry name" value="FAD/NAD-bd_sf"/>
</dbReference>
<dbReference type="PANTHER" id="PTHR46720">
    <property type="entry name" value="HYDROXYLASE, PUTATIVE (AFU_ORTHOLOGUE AFUA_3G01460)-RELATED"/>
    <property type="match status" value="1"/>
</dbReference>
<reference evidence="6" key="1">
    <citation type="journal article" date="2020" name="Stud. Mycol.">
        <title>101 Dothideomycetes genomes: a test case for predicting lifestyles and emergence of pathogens.</title>
        <authorList>
            <person name="Haridas S."/>
            <person name="Albert R."/>
            <person name="Binder M."/>
            <person name="Bloem J."/>
            <person name="Labutti K."/>
            <person name="Salamov A."/>
            <person name="Andreopoulos B."/>
            <person name="Baker S."/>
            <person name="Barry K."/>
            <person name="Bills G."/>
            <person name="Bluhm B."/>
            <person name="Cannon C."/>
            <person name="Castanera R."/>
            <person name="Culley D."/>
            <person name="Daum C."/>
            <person name="Ezra D."/>
            <person name="Gonzalez J."/>
            <person name="Henrissat B."/>
            <person name="Kuo A."/>
            <person name="Liang C."/>
            <person name="Lipzen A."/>
            <person name="Lutzoni F."/>
            <person name="Magnuson J."/>
            <person name="Mondo S."/>
            <person name="Nolan M."/>
            <person name="Ohm R."/>
            <person name="Pangilinan J."/>
            <person name="Park H.-J."/>
            <person name="Ramirez L."/>
            <person name="Alfaro M."/>
            <person name="Sun H."/>
            <person name="Tritt A."/>
            <person name="Yoshinaga Y."/>
            <person name="Zwiers L.-H."/>
            <person name="Turgeon B."/>
            <person name="Goodwin S."/>
            <person name="Spatafora J."/>
            <person name="Crous P."/>
            <person name="Grigoriev I."/>
        </authorList>
    </citation>
    <scope>NUCLEOTIDE SEQUENCE</scope>
    <source>
        <strain evidence="6">CBS 122681</strain>
    </source>
</reference>
<dbReference type="SUPFAM" id="SSF54373">
    <property type="entry name" value="FAD-linked reductases, C-terminal domain"/>
    <property type="match status" value="1"/>
</dbReference>
<dbReference type="GO" id="GO:0071949">
    <property type="term" value="F:FAD binding"/>
    <property type="evidence" value="ECO:0007669"/>
    <property type="project" value="InterPro"/>
</dbReference>
<keyword evidence="7" id="KW-1185">Reference proteome</keyword>
<feature type="region of interest" description="Disordered" evidence="4">
    <location>
        <begin position="100"/>
        <end position="128"/>
    </location>
</feature>
<dbReference type="PANTHER" id="PTHR46720:SF3">
    <property type="entry name" value="FAD-BINDING DOMAIN-CONTAINING PROTEIN-RELATED"/>
    <property type="match status" value="1"/>
</dbReference>
<dbReference type="SUPFAM" id="SSF51905">
    <property type="entry name" value="FAD/NAD(P)-binding domain"/>
    <property type="match status" value="1"/>
</dbReference>
<dbReference type="EMBL" id="MU004307">
    <property type="protein sequence ID" value="KAF2659343.1"/>
    <property type="molecule type" value="Genomic_DNA"/>
</dbReference>
<dbReference type="InterPro" id="IPR051104">
    <property type="entry name" value="FAD_monoxygenase"/>
</dbReference>
<protein>
    <submittedName>
        <fullName evidence="6">FAD/NAD(P)-binding domain-containing protein</fullName>
    </submittedName>
</protein>
<keyword evidence="2" id="KW-0274">FAD</keyword>
<proteinExistence type="predicted"/>
<accession>A0A6A6TK52</accession>
<dbReference type="InterPro" id="IPR002938">
    <property type="entry name" value="FAD-bd"/>
</dbReference>
<name>A0A6A6TK52_9PLEO</name>
<evidence type="ECO:0000256" key="4">
    <source>
        <dbReference type="SAM" id="MobiDB-lite"/>
    </source>
</evidence>
<evidence type="ECO:0000256" key="2">
    <source>
        <dbReference type="ARBA" id="ARBA00022827"/>
    </source>
</evidence>
<keyword evidence="3" id="KW-0560">Oxidoreductase</keyword>
<organism evidence="6 7">
    <name type="scientific">Lophiostoma macrostomum CBS 122681</name>
    <dbReference type="NCBI Taxonomy" id="1314788"/>
    <lineage>
        <taxon>Eukaryota</taxon>
        <taxon>Fungi</taxon>
        <taxon>Dikarya</taxon>
        <taxon>Ascomycota</taxon>
        <taxon>Pezizomycotina</taxon>
        <taxon>Dothideomycetes</taxon>
        <taxon>Pleosporomycetidae</taxon>
        <taxon>Pleosporales</taxon>
        <taxon>Lophiostomataceae</taxon>
        <taxon>Lophiostoma</taxon>
    </lineage>
</organism>
<feature type="compositionally biased region" description="Basic and acidic residues" evidence="4">
    <location>
        <begin position="112"/>
        <end position="127"/>
    </location>
</feature>
<dbReference type="OrthoDB" id="10021397at2759"/>
<sequence>MTNNPAETSVNGDAPVNGEPPKLSIAIVGGGIVGVVLAHGLLHRGVQVAIYERAPNFHEIGAGFAFTGVARECMTRLSPAVIEAMNCVGVPNKRASENYWDGFHNKHSPTNADRDQNDGKKDRRDSLIGDPDGNSCELLFVRENHQLAFWGCLRAQFLDQLASSLAPNIAHFNKEFSSYIDPSPAPGPIRLHFTDGTSATADAIIGCDGLRSRVRAQLLADTVPNAILPSYTHKRCYRTLVPRSAGEAAIGTYKAANQCCHMGPGAHVITYPVNDTLLNVALFHTDPLPWPDPSRLTLPGRRSDILAALQGWGPAILGLANLFPPEPLVWAIFDMYEQPAPSYTAKSGRVCIAGDAAHASSPHHGAGAGFGIEDALAIATVAEKVMNDIEGLKARYLAAAFQAYNDTRYERTQWLVRSSHEGGQIYEWEYAGSRDNPDKVEKELDERFKVIWDFDVQSMVEEVQTRFYSVLAGDVPDTP</sequence>
<evidence type="ECO:0000256" key="1">
    <source>
        <dbReference type="ARBA" id="ARBA00022630"/>
    </source>
</evidence>
<feature type="domain" description="FAD-binding" evidence="5">
    <location>
        <begin position="346"/>
        <end position="381"/>
    </location>
</feature>
<dbReference type="Proteomes" id="UP000799324">
    <property type="component" value="Unassembled WGS sequence"/>
</dbReference>
<keyword evidence="1" id="KW-0285">Flavoprotein</keyword>
<evidence type="ECO:0000259" key="5">
    <source>
        <dbReference type="Pfam" id="PF01494"/>
    </source>
</evidence>
<dbReference type="Gene3D" id="3.50.50.60">
    <property type="entry name" value="FAD/NAD(P)-binding domain"/>
    <property type="match status" value="1"/>
</dbReference>
<evidence type="ECO:0000313" key="6">
    <source>
        <dbReference type="EMBL" id="KAF2659343.1"/>
    </source>
</evidence>